<reference evidence="8 9" key="1">
    <citation type="journal article" date="2024" name="Science">
        <title>Giant polyketide synthase enzymes in the biosynthesis of giant marine polyether toxins.</title>
        <authorList>
            <person name="Fallon T.R."/>
            <person name="Shende V.V."/>
            <person name="Wierzbicki I.H."/>
            <person name="Pendleton A.L."/>
            <person name="Watervoot N.F."/>
            <person name="Auber R.P."/>
            <person name="Gonzalez D.J."/>
            <person name="Wisecaver J.H."/>
            <person name="Moore B.S."/>
        </authorList>
    </citation>
    <scope>NUCLEOTIDE SEQUENCE [LARGE SCALE GENOMIC DNA]</scope>
    <source>
        <strain evidence="8 9">12B1</strain>
    </source>
</reference>
<evidence type="ECO:0000256" key="3">
    <source>
        <dbReference type="ARBA" id="ARBA00022448"/>
    </source>
</evidence>
<comment type="similarity">
    <text evidence="2">Belongs to the CRT-like transporter family.</text>
</comment>
<evidence type="ECO:0000256" key="4">
    <source>
        <dbReference type="ARBA" id="ARBA00022692"/>
    </source>
</evidence>
<evidence type="ECO:0000256" key="2">
    <source>
        <dbReference type="ARBA" id="ARBA00006690"/>
    </source>
</evidence>
<feature type="transmembrane region" description="Helical" evidence="7">
    <location>
        <begin position="30"/>
        <end position="53"/>
    </location>
</feature>
<dbReference type="InterPro" id="IPR013936">
    <property type="entry name" value="CRT-like"/>
</dbReference>
<dbReference type="GO" id="GO:0016020">
    <property type="term" value="C:membrane"/>
    <property type="evidence" value="ECO:0007669"/>
    <property type="project" value="UniProtKB-SubCell"/>
</dbReference>
<accession>A0AB34K2M6</accession>
<proteinExistence type="inferred from homology"/>
<dbReference type="Proteomes" id="UP001515480">
    <property type="component" value="Unassembled WGS sequence"/>
</dbReference>
<dbReference type="SUPFAM" id="SSF103481">
    <property type="entry name" value="Multidrug resistance efflux transporter EmrE"/>
    <property type="match status" value="1"/>
</dbReference>
<evidence type="ECO:0000313" key="8">
    <source>
        <dbReference type="EMBL" id="KAL1528290.1"/>
    </source>
</evidence>
<dbReference type="InterPro" id="IPR037185">
    <property type="entry name" value="EmrE-like"/>
</dbReference>
<evidence type="ECO:0000256" key="5">
    <source>
        <dbReference type="ARBA" id="ARBA00022989"/>
    </source>
</evidence>
<organism evidence="8 9">
    <name type="scientific">Prymnesium parvum</name>
    <name type="common">Toxic golden alga</name>
    <dbReference type="NCBI Taxonomy" id="97485"/>
    <lineage>
        <taxon>Eukaryota</taxon>
        <taxon>Haptista</taxon>
        <taxon>Haptophyta</taxon>
        <taxon>Prymnesiophyceae</taxon>
        <taxon>Prymnesiales</taxon>
        <taxon>Prymnesiaceae</taxon>
        <taxon>Prymnesium</taxon>
    </lineage>
</organism>
<evidence type="ECO:0000256" key="1">
    <source>
        <dbReference type="ARBA" id="ARBA00004141"/>
    </source>
</evidence>
<keyword evidence="3" id="KW-0813">Transport</keyword>
<evidence type="ECO:0000256" key="6">
    <source>
        <dbReference type="ARBA" id="ARBA00023136"/>
    </source>
</evidence>
<feature type="transmembrane region" description="Helical" evidence="7">
    <location>
        <begin position="278"/>
        <end position="302"/>
    </location>
</feature>
<protein>
    <submittedName>
        <fullName evidence="8">Uncharacterized protein</fullName>
    </submittedName>
</protein>
<feature type="transmembrane region" description="Helical" evidence="7">
    <location>
        <begin position="322"/>
        <end position="343"/>
    </location>
</feature>
<feature type="transmembrane region" description="Helical" evidence="7">
    <location>
        <begin position="139"/>
        <end position="161"/>
    </location>
</feature>
<dbReference type="AlphaFoldDB" id="A0AB34K2M6"/>
<gene>
    <name evidence="8" type="ORF">AB1Y20_009647</name>
</gene>
<feature type="transmembrane region" description="Helical" evidence="7">
    <location>
        <begin position="112"/>
        <end position="133"/>
    </location>
</feature>
<evidence type="ECO:0000256" key="7">
    <source>
        <dbReference type="SAM" id="Phobius"/>
    </source>
</evidence>
<keyword evidence="6 7" id="KW-0472">Membrane</keyword>
<feature type="transmembrane region" description="Helical" evidence="7">
    <location>
        <begin position="173"/>
        <end position="190"/>
    </location>
</feature>
<evidence type="ECO:0000313" key="9">
    <source>
        <dbReference type="Proteomes" id="UP001515480"/>
    </source>
</evidence>
<sequence length="356" mass="38376">MYWLALALLVALTVADAVLAVVLFDLFDERLALFVNQGTAFVYILLSLAILAFRRSRQTAARRDASIALLDGEGNLVGPLAQEQKRHGQRAAPCRGAAPRPQAIAQPHTPGLVQTLLTLLGIPLVLCLAWAFLRRTPSLLAAAGALLIIGGAATSSLRSLIDPHADASAGGPVTVYSYSILIFGGAQVFAAVEKVYEESLFRACARLHPMVMFCWTLCTQFALGWMLYPLQTLPQFGNLSLAELPAVVHDGVLCTAARGGCGADHAIIFWSYCAVDFWCYYFGLWVIQHCGASLMVLASAIALPLQQLVLCSPMVGRWSESFFWGDGLALALVLVGFCVYQAFSPEGREARLANQS</sequence>
<keyword evidence="5 7" id="KW-1133">Transmembrane helix</keyword>
<dbReference type="EMBL" id="JBGBPQ010000002">
    <property type="protein sequence ID" value="KAL1528290.1"/>
    <property type="molecule type" value="Genomic_DNA"/>
</dbReference>
<name>A0AB34K2M6_PRYPA</name>
<keyword evidence="4 7" id="KW-0812">Transmembrane</keyword>
<comment type="caution">
    <text evidence="8">The sequence shown here is derived from an EMBL/GenBank/DDBJ whole genome shotgun (WGS) entry which is preliminary data.</text>
</comment>
<comment type="subcellular location">
    <subcellularLocation>
        <location evidence="1">Membrane</location>
        <topology evidence="1">Multi-pass membrane protein</topology>
    </subcellularLocation>
</comment>
<keyword evidence="9" id="KW-1185">Reference proteome</keyword>
<dbReference type="Pfam" id="PF08627">
    <property type="entry name" value="CRT-like"/>
    <property type="match status" value="1"/>
</dbReference>
<feature type="transmembrane region" description="Helical" evidence="7">
    <location>
        <begin position="210"/>
        <end position="228"/>
    </location>
</feature>